<dbReference type="InterPro" id="IPR002654">
    <property type="entry name" value="Glyco_trans_25"/>
</dbReference>
<keyword evidence="1" id="KW-0812">Transmembrane</keyword>
<keyword evidence="1" id="KW-1133">Transmembrane helix</keyword>
<organism evidence="3 4">
    <name type="scientific">Mycoemilia scoparia</name>
    <dbReference type="NCBI Taxonomy" id="417184"/>
    <lineage>
        <taxon>Eukaryota</taxon>
        <taxon>Fungi</taxon>
        <taxon>Fungi incertae sedis</taxon>
        <taxon>Zoopagomycota</taxon>
        <taxon>Kickxellomycotina</taxon>
        <taxon>Kickxellomycetes</taxon>
        <taxon>Kickxellales</taxon>
        <taxon>Kickxellaceae</taxon>
        <taxon>Mycoemilia</taxon>
    </lineage>
</organism>
<sequence length="329" mass="38151">MAIAIFDHLATKVRHISNIILIRKRLAIILLAVTITIYIVSTQNLSLGFESRKVRVIPDIIAKEYVHPDPDFAKLGHEKDLYVDHIYCITAKDKQDRRDNMNNQFELLGIRAEYVMGVDWKNDESAKDILKHTKPYLRDEQNACWVSHLRLWKDIVAKGYKTALILEDDIDFSMNIKETMKTSLEILNRRTRATANHEDHDFGWDIFYPGHCSDFEKYQDSVDPSFKDLRYGIMPFCTHGYVVNIKSAALLVDLMSIPLERALDLHMVFHSAFSTEKGVLRMFSIEPSQINQRRDLYKNDPGIRNIHFLSPPNSTLDYISNNPQVLLNK</sequence>
<evidence type="ECO:0000256" key="1">
    <source>
        <dbReference type="SAM" id="Phobius"/>
    </source>
</evidence>
<evidence type="ECO:0000313" key="4">
    <source>
        <dbReference type="Proteomes" id="UP001150538"/>
    </source>
</evidence>
<dbReference type="Pfam" id="PF01755">
    <property type="entry name" value="Glyco_transf_25"/>
    <property type="match status" value="1"/>
</dbReference>
<name>A0A9W7ZRC7_9FUNG</name>
<gene>
    <name evidence="3" type="ORF">H4219_004543</name>
</gene>
<dbReference type="CDD" id="cd06532">
    <property type="entry name" value="Glyco_transf_25"/>
    <property type="match status" value="1"/>
</dbReference>
<dbReference type="Proteomes" id="UP001150538">
    <property type="component" value="Unassembled WGS sequence"/>
</dbReference>
<feature type="domain" description="Glycosyl transferase family 25" evidence="2">
    <location>
        <begin position="85"/>
        <end position="255"/>
    </location>
</feature>
<proteinExistence type="predicted"/>
<evidence type="ECO:0000259" key="2">
    <source>
        <dbReference type="Pfam" id="PF01755"/>
    </source>
</evidence>
<dbReference type="OrthoDB" id="47375at2759"/>
<accession>A0A9W7ZRC7</accession>
<keyword evidence="1" id="KW-0472">Membrane</keyword>
<dbReference type="EMBL" id="JANBPU010000168">
    <property type="protein sequence ID" value="KAJ1914999.1"/>
    <property type="molecule type" value="Genomic_DNA"/>
</dbReference>
<reference evidence="3" key="1">
    <citation type="submission" date="2022-07" db="EMBL/GenBank/DDBJ databases">
        <title>Phylogenomic reconstructions and comparative analyses of Kickxellomycotina fungi.</title>
        <authorList>
            <person name="Reynolds N.K."/>
            <person name="Stajich J.E."/>
            <person name="Barry K."/>
            <person name="Grigoriev I.V."/>
            <person name="Crous P."/>
            <person name="Smith M.E."/>
        </authorList>
    </citation>
    <scope>NUCLEOTIDE SEQUENCE</scope>
    <source>
        <strain evidence="3">NBRC 100468</strain>
    </source>
</reference>
<evidence type="ECO:0000313" key="3">
    <source>
        <dbReference type="EMBL" id="KAJ1914999.1"/>
    </source>
</evidence>
<feature type="transmembrane region" description="Helical" evidence="1">
    <location>
        <begin position="21"/>
        <end position="40"/>
    </location>
</feature>
<keyword evidence="4" id="KW-1185">Reference proteome</keyword>
<dbReference type="AlphaFoldDB" id="A0A9W7ZRC7"/>
<protein>
    <recommendedName>
        <fullName evidence="2">Glycosyl transferase family 25 domain-containing protein</fullName>
    </recommendedName>
</protein>
<comment type="caution">
    <text evidence="3">The sequence shown here is derived from an EMBL/GenBank/DDBJ whole genome shotgun (WGS) entry which is preliminary data.</text>
</comment>